<feature type="region of interest" description="Disordered" evidence="1">
    <location>
        <begin position="560"/>
        <end position="620"/>
    </location>
</feature>
<keyword evidence="3" id="KW-1185">Reference proteome</keyword>
<feature type="compositionally biased region" description="Low complexity" evidence="1">
    <location>
        <begin position="255"/>
        <end position="274"/>
    </location>
</feature>
<feature type="compositionally biased region" description="Pro residues" evidence="1">
    <location>
        <begin position="311"/>
        <end position="323"/>
    </location>
</feature>
<evidence type="ECO:0008006" key="4">
    <source>
        <dbReference type="Google" id="ProtNLM"/>
    </source>
</evidence>
<feature type="compositionally biased region" description="Basic and acidic residues" evidence="1">
    <location>
        <begin position="177"/>
        <end position="194"/>
    </location>
</feature>
<reference evidence="2" key="2">
    <citation type="submission" date="2021-09" db="EMBL/GenBank/DDBJ databases">
        <authorList>
            <person name="Jia N."/>
            <person name="Wang J."/>
            <person name="Shi W."/>
            <person name="Du L."/>
            <person name="Sun Y."/>
            <person name="Zhan W."/>
            <person name="Jiang J."/>
            <person name="Wang Q."/>
            <person name="Zhang B."/>
            <person name="Ji P."/>
            <person name="Sakyi L.B."/>
            <person name="Cui X."/>
            <person name="Yuan T."/>
            <person name="Jiang B."/>
            <person name="Yang W."/>
            <person name="Lam T.T.-Y."/>
            <person name="Chang Q."/>
            <person name="Ding S."/>
            <person name="Wang X."/>
            <person name="Zhu J."/>
            <person name="Ruan X."/>
            <person name="Zhao L."/>
            <person name="Wei J."/>
            <person name="Que T."/>
            <person name="Du C."/>
            <person name="Cheng J."/>
            <person name="Dai P."/>
            <person name="Han X."/>
            <person name="Huang E."/>
            <person name="Gao Y."/>
            <person name="Liu J."/>
            <person name="Shao H."/>
            <person name="Ye R."/>
            <person name="Li L."/>
            <person name="Wei W."/>
            <person name="Wang X."/>
            <person name="Wang C."/>
            <person name="Huo Q."/>
            <person name="Li W."/>
            <person name="Guo W."/>
            <person name="Chen H."/>
            <person name="Chen S."/>
            <person name="Zhou L."/>
            <person name="Zhou L."/>
            <person name="Ni X."/>
            <person name="Tian J."/>
            <person name="Zhou Y."/>
            <person name="Sheng Y."/>
            <person name="Liu T."/>
            <person name="Pan Y."/>
            <person name="Xia L."/>
            <person name="Li J."/>
            <person name="Zhao F."/>
            <person name="Cao W."/>
        </authorList>
    </citation>
    <scope>NUCLEOTIDE SEQUENCE</scope>
    <source>
        <strain evidence="2">Rmic-2018</strain>
        <tissue evidence="2">Larvae</tissue>
    </source>
</reference>
<feature type="compositionally biased region" description="Polar residues" evidence="1">
    <location>
        <begin position="575"/>
        <end position="593"/>
    </location>
</feature>
<comment type="caution">
    <text evidence="2">The sequence shown here is derived from an EMBL/GenBank/DDBJ whole genome shotgun (WGS) entry which is preliminary data.</text>
</comment>
<feature type="compositionally biased region" description="Low complexity" evidence="1">
    <location>
        <begin position="294"/>
        <end position="310"/>
    </location>
</feature>
<evidence type="ECO:0000313" key="2">
    <source>
        <dbReference type="EMBL" id="KAH8042169.1"/>
    </source>
</evidence>
<sequence>MADSVTRIFSLRDLLPQAVASQARRVVYANSVNSARTIPARLKSRPHGTLGTHAELVLVGNSARISLPPPISDREIEAASPSFLTRPSDDRPTISLIQQVVREELANVGLQPVCSLTEPRVSTIAPSPAPERFRRYRDPAQWRTQDDKPICFHCHGVGHISRYCRFRTYPPRSFPGYRRDDNHRPLQYSARDDGPYNGTPATPVRRSSRSPSPHDRRSRPRAVGPTEAAARGPRELPEPQPRNSAAARKVPGITPQSSSSAAQPPVGAAQSPSSSMSLVMVTPAVDDDFLPASNNNAAGTNNNNNHHTAPTQPPQPPEAPSWPYPQLQYQASGSSGKPALVLGRMHSEPERSLPLVEFKTLEPPAPPNYRSCPEIGPQIQVVQFTGPGVSEEDECCPGYDVDGGGEDGGFRRSSAWGAPGGAPPAGRAACEPAAAPSQQRPHLWTPHTRLGLSARLEHSFLTRTVSRESVRCSATDAGLLPASSSQQPSSHQAAGAPLTTSLRQLHRDNEIAEIAADSMRINGALRHFKHLRKPTSTLSIPAAMKVRNARGLVDAAATCHPHHHAQQPQPRHTTCPRTQQNARPSTAAPQSASRRVPASVRGRRFALGSRRQKSKDSCGT</sequence>
<organism evidence="2 3">
    <name type="scientific">Rhipicephalus microplus</name>
    <name type="common">Cattle tick</name>
    <name type="synonym">Boophilus microplus</name>
    <dbReference type="NCBI Taxonomy" id="6941"/>
    <lineage>
        <taxon>Eukaryota</taxon>
        <taxon>Metazoa</taxon>
        <taxon>Ecdysozoa</taxon>
        <taxon>Arthropoda</taxon>
        <taxon>Chelicerata</taxon>
        <taxon>Arachnida</taxon>
        <taxon>Acari</taxon>
        <taxon>Parasitiformes</taxon>
        <taxon>Ixodida</taxon>
        <taxon>Ixodoidea</taxon>
        <taxon>Ixodidae</taxon>
        <taxon>Rhipicephalinae</taxon>
        <taxon>Rhipicephalus</taxon>
        <taxon>Boophilus</taxon>
    </lineage>
</organism>
<feature type="region of interest" description="Disordered" evidence="1">
    <location>
        <begin position="172"/>
        <end position="274"/>
    </location>
</feature>
<feature type="compositionally biased region" description="Low complexity" evidence="1">
    <location>
        <begin position="424"/>
        <end position="436"/>
    </location>
</feature>
<gene>
    <name evidence="2" type="ORF">HPB51_021253</name>
</gene>
<feature type="region of interest" description="Disordered" evidence="1">
    <location>
        <begin position="287"/>
        <end position="336"/>
    </location>
</feature>
<accession>A0A9J6F7G7</accession>
<dbReference type="AlphaFoldDB" id="A0A9J6F7G7"/>
<evidence type="ECO:0000313" key="3">
    <source>
        <dbReference type="Proteomes" id="UP000821866"/>
    </source>
</evidence>
<dbReference type="Proteomes" id="UP000821866">
    <property type="component" value="Chromosome 1"/>
</dbReference>
<feature type="region of interest" description="Disordered" evidence="1">
    <location>
        <begin position="418"/>
        <end position="443"/>
    </location>
</feature>
<evidence type="ECO:0000256" key="1">
    <source>
        <dbReference type="SAM" id="MobiDB-lite"/>
    </source>
</evidence>
<name>A0A9J6F7G7_RHIMP</name>
<protein>
    <recommendedName>
        <fullName evidence="4">CCHC-type domain-containing protein</fullName>
    </recommendedName>
</protein>
<dbReference type="EMBL" id="JABSTU010000001">
    <property type="protein sequence ID" value="KAH8042169.1"/>
    <property type="molecule type" value="Genomic_DNA"/>
</dbReference>
<reference evidence="2" key="1">
    <citation type="journal article" date="2020" name="Cell">
        <title>Large-Scale Comparative Analyses of Tick Genomes Elucidate Their Genetic Diversity and Vector Capacities.</title>
        <authorList>
            <consortium name="Tick Genome and Microbiome Consortium (TIGMIC)"/>
            <person name="Jia N."/>
            <person name="Wang J."/>
            <person name="Shi W."/>
            <person name="Du L."/>
            <person name="Sun Y."/>
            <person name="Zhan W."/>
            <person name="Jiang J.F."/>
            <person name="Wang Q."/>
            <person name="Zhang B."/>
            <person name="Ji P."/>
            <person name="Bell-Sakyi L."/>
            <person name="Cui X.M."/>
            <person name="Yuan T.T."/>
            <person name="Jiang B.G."/>
            <person name="Yang W.F."/>
            <person name="Lam T.T."/>
            <person name="Chang Q.C."/>
            <person name="Ding S.J."/>
            <person name="Wang X.J."/>
            <person name="Zhu J.G."/>
            <person name="Ruan X.D."/>
            <person name="Zhao L."/>
            <person name="Wei J.T."/>
            <person name="Ye R.Z."/>
            <person name="Que T.C."/>
            <person name="Du C.H."/>
            <person name="Zhou Y.H."/>
            <person name="Cheng J.X."/>
            <person name="Dai P.F."/>
            <person name="Guo W.B."/>
            <person name="Han X.H."/>
            <person name="Huang E.J."/>
            <person name="Li L.F."/>
            <person name="Wei W."/>
            <person name="Gao Y.C."/>
            <person name="Liu J.Z."/>
            <person name="Shao H.Z."/>
            <person name="Wang X."/>
            <person name="Wang C.C."/>
            <person name="Yang T.C."/>
            <person name="Huo Q.B."/>
            <person name="Li W."/>
            <person name="Chen H.Y."/>
            <person name="Chen S.E."/>
            <person name="Zhou L.G."/>
            <person name="Ni X.B."/>
            <person name="Tian J.H."/>
            <person name="Sheng Y."/>
            <person name="Liu T."/>
            <person name="Pan Y.S."/>
            <person name="Xia L.Y."/>
            <person name="Li J."/>
            <person name="Zhao F."/>
            <person name="Cao W.C."/>
        </authorList>
    </citation>
    <scope>NUCLEOTIDE SEQUENCE</scope>
    <source>
        <strain evidence="2">Rmic-2018</strain>
    </source>
</reference>
<dbReference type="VEuPathDB" id="VectorBase:LOC119175286"/>
<proteinExistence type="predicted"/>